<dbReference type="EMBL" id="VIGB01000003">
    <property type="protein sequence ID" value="TQF06259.1"/>
    <property type="molecule type" value="Genomic_DNA"/>
</dbReference>
<dbReference type="Gene3D" id="3.30.450.30">
    <property type="entry name" value="Dynein light chain 2a, cytoplasmic"/>
    <property type="match status" value="1"/>
</dbReference>
<dbReference type="Proteomes" id="UP000319103">
    <property type="component" value="Unassembled WGS sequence"/>
</dbReference>
<name>A0A540WB50_9ACTN</name>
<dbReference type="OrthoDB" id="3727201at2"/>
<dbReference type="SUPFAM" id="SSF103196">
    <property type="entry name" value="Roadblock/LC7 domain"/>
    <property type="match status" value="1"/>
</dbReference>
<reference evidence="2 3" key="1">
    <citation type="submission" date="2019-06" db="EMBL/GenBank/DDBJ databases">
        <title>Description of Kitasatospora acidophila sp. nov. isolated from pine grove soil, and reclassification of Streptomyces novaecaesareae to Kitasatospora novaeceasareae comb. nov.</title>
        <authorList>
            <person name="Kim M.J."/>
        </authorList>
    </citation>
    <scope>NUCLEOTIDE SEQUENCE [LARGE SCALE GENOMIC DNA]</scope>
    <source>
        <strain evidence="2 3">MMS16-CNU292</strain>
    </source>
</reference>
<protein>
    <submittedName>
        <fullName evidence="2">Diacylglyceryl transferase</fullName>
    </submittedName>
</protein>
<keyword evidence="2" id="KW-0808">Transferase</keyword>
<dbReference type="GO" id="GO:0016740">
    <property type="term" value="F:transferase activity"/>
    <property type="evidence" value="ECO:0007669"/>
    <property type="project" value="UniProtKB-KW"/>
</dbReference>
<dbReference type="InterPro" id="IPR004942">
    <property type="entry name" value="Roadblock/LAMTOR2_dom"/>
</dbReference>
<feature type="domain" description="Roadblock/LAMTOR2" evidence="1">
    <location>
        <begin position="28"/>
        <end position="115"/>
    </location>
</feature>
<evidence type="ECO:0000259" key="1">
    <source>
        <dbReference type="SMART" id="SM00960"/>
    </source>
</evidence>
<sequence>MKRALRQLSGRRQAMSPVLDSAALPDIMGELKEVRARLPQLTGVLLATVDGLVIAHDADGVEPEGVAALTAAALGVGARLAEATGQGALLELLSRGERGYTATYAAGAFLVLTLFTGPDVNVGLLHFEARRAGSRIAALADAQLRRAPVPGSPLGV</sequence>
<proteinExistence type="predicted"/>
<dbReference type="SMART" id="SM00960">
    <property type="entry name" value="Robl_LC7"/>
    <property type="match status" value="1"/>
</dbReference>
<evidence type="ECO:0000313" key="3">
    <source>
        <dbReference type="Proteomes" id="UP000319103"/>
    </source>
</evidence>
<accession>A0A540WB50</accession>
<gene>
    <name evidence="2" type="ORF">E6W39_33640</name>
</gene>
<evidence type="ECO:0000313" key="2">
    <source>
        <dbReference type="EMBL" id="TQF06259.1"/>
    </source>
</evidence>
<dbReference type="Pfam" id="PF03259">
    <property type="entry name" value="Robl_LC7"/>
    <property type="match status" value="1"/>
</dbReference>
<dbReference type="AlphaFoldDB" id="A0A540WB50"/>
<comment type="caution">
    <text evidence="2">The sequence shown here is derived from an EMBL/GenBank/DDBJ whole genome shotgun (WGS) entry which is preliminary data.</text>
</comment>
<keyword evidence="3" id="KW-1185">Reference proteome</keyword>
<organism evidence="2 3">
    <name type="scientific">Kitasatospora acidiphila</name>
    <dbReference type="NCBI Taxonomy" id="2567942"/>
    <lineage>
        <taxon>Bacteria</taxon>
        <taxon>Bacillati</taxon>
        <taxon>Actinomycetota</taxon>
        <taxon>Actinomycetes</taxon>
        <taxon>Kitasatosporales</taxon>
        <taxon>Streptomycetaceae</taxon>
        <taxon>Kitasatospora</taxon>
    </lineage>
</organism>